<gene>
    <name evidence="16" type="ORF">XENTR_v90030916mg</name>
</gene>
<dbReference type="EC" id="3.1.26.4" evidence="2"/>
<accession>A0A1B8Y693</accession>
<evidence type="ECO:0000313" key="16">
    <source>
        <dbReference type="EMBL" id="OCA18483.1"/>
    </source>
</evidence>
<dbReference type="SUPFAM" id="SSF57756">
    <property type="entry name" value="Retrovirus zinc finger-like domains"/>
    <property type="match status" value="1"/>
</dbReference>
<evidence type="ECO:0000256" key="4">
    <source>
        <dbReference type="ARBA" id="ARBA00022679"/>
    </source>
</evidence>
<reference evidence="16" key="3">
    <citation type="submission" date="2016-05" db="EMBL/GenBank/DDBJ databases">
        <title>WGS assembly of Xenopus tropicalis.</title>
        <authorList>
            <person name="Sessions A."/>
            <person name="Jenkins J."/>
            <person name="Mitros T."/>
            <person name="Lyons J.T."/>
            <person name="Dichmann D.S."/>
            <person name="Robert J."/>
            <person name="Harland R.M."/>
            <person name="Rokhsar D.S."/>
        </authorList>
    </citation>
    <scope>NUCLEOTIDE SEQUENCE</scope>
    <source>
        <strain evidence="16">Nigerian</strain>
    </source>
</reference>
<keyword evidence="11" id="KW-0479">Metal-binding</keyword>
<dbReference type="Gene3D" id="1.10.340.70">
    <property type="match status" value="1"/>
</dbReference>
<keyword evidence="8" id="KW-0378">Hydrolase</keyword>
<dbReference type="CDD" id="cd00303">
    <property type="entry name" value="retropepsin_like"/>
    <property type="match status" value="1"/>
</dbReference>
<dbReference type="CDD" id="cd01647">
    <property type="entry name" value="RT_LTR"/>
    <property type="match status" value="1"/>
</dbReference>
<dbReference type="SUPFAM" id="SSF50630">
    <property type="entry name" value="Acid proteases"/>
    <property type="match status" value="1"/>
</dbReference>
<comment type="similarity">
    <text evidence="1">Belongs to the beta type-B retroviral polymerase family. HERV class-II K(HML-2) pol subfamily.</text>
</comment>
<keyword evidence="9" id="KW-0695">RNA-directed DNA polymerase</keyword>
<evidence type="ECO:0000259" key="15">
    <source>
        <dbReference type="PROSITE" id="PS50994"/>
    </source>
</evidence>
<dbReference type="GO" id="GO:0003676">
    <property type="term" value="F:nucleic acid binding"/>
    <property type="evidence" value="ECO:0007669"/>
    <property type="project" value="InterPro"/>
</dbReference>
<keyword evidence="11" id="KW-0862">Zinc</keyword>
<dbReference type="Pfam" id="PF00665">
    <property type="entry name" value="rve"/>
    <property type="match status" value="1"/>
</dbReference>
<dbReference type="EMBL" id="KV460417">
    <property type="protein sequence ID" value="OCA18483.1"/>
    <property type="molecule type" value="Genomic_DNA"/>
</dbReference>
<dbReference type="Pfam" id="PF00078">
    <property type="entry name" value="RVT_1"/>
    <property type="match status" value="1"/>
</dbReference>
<dbReference type="EC" id="2.7.7.49" evidence="3"/>
<dbReference type="InterPro" id="IPR050951">
    <property type="entry name" value="Retrovirus_Pol_polyprotein"/>
</dbReference>
<dbReference type="Pfam" id="PF17917">
    <property type="entry name" value="RT_RNaseH"/>
    <property type="match status" value="1"/>
</dbReference>
<dbReference type="InterPro" id="IPR001878">
    <property type="entry name" value="Znf_CCHC"/>
</dbReference>
<evidence type="ECO:0000256" key="1">
    <source>
        <dbReference type="ARBA" id="ARBA00010879"/>
    </source>
</evidence>
<dbReference type="Gene3D" id="3.30.70.270">
    <property type="match status" value="2"/>
</dbReference>
<dbReference type="FunFam" id="1.10.340.70:FF:000001">
    <property type="entry name" value="Retrovirus-related Pol polyprotein from transposon gypsy-like Protein"/>
    <property type="match status" value="1"/>
</dbReference>
<dbReference type="Gene3D" id="4.10.60.10">
    <property type="entry name" value="Zinc finger, CCHC-type"/>
    <property type="match status" value="1"/>
</dbReference>
<reference evidence="16" key="1">
    <citation type="submission" date="2009-11" db="EMBL/GenBank/DDBJ databases">
        <authorList>
            <consortium name="US DOE Joint Genome Institute (JGI-PGF)"/>
            <person name="Ottilar R."/>
            <person name="Schmutz J."/>
            <person name="Salamov A."/>
            <person name="Cheng J.F."/>
            <person name="Lucas S."/>
            <person name="Pitluck S."/>
            <person name="Gundlach H."/>
            <person name="Guo Y."/>
            <person name="Haberer G."/>
            <person name="Nasrallah J."/>
            <person name="Mayer K.F.X."/>
            <person name="van de Peer Y."/>
            <person name="Weigel D."/>
            <person name="Grigoriev I.V."/>
        </authorList>
    </citation>
    <scope>NUCLEOTIDE SEQUENCE</scope>
    <source>
        <strain evidence="16">Nigerian</strain>
    </source>
</reference>
<dbReference type="Pfam" id="PF00098">
    <property type="entry name" value="zf-CCHC"/>
    <property type="match status" value="1"/>
</dbReference>
<dbReference type="GO" id="GO:0004190">
    <property type="term" value="F:aspartic-type endopeptidase activity"/>
    <property type="evidence" value="ECO:0007669"/>
    <property type="project" value="InterPro"/>
</dbReference>
<dbReference type="SUPFAM" id="SSF56672">
    <property type="entry name" value="DNA/RNA polymerases"/>
    <property type="match status" value="1"/>
</dbReference>
<dbReference type="Gene3D" id="3.10.20.370">
    <property type="match status" value="1"/>
</dbReference>
<keyword evidence="6" id="KW-0540">Nuclease</keyword>
<evidence type="ECO:0000256" key="12">
    <source>
        <dbReference type="SAM" id="MobiDB-lite"/>
    </source>
</evidence>
<dbReference type="GO" id="GO:0003964">
    <property type="term" value="F:RNA-directed DNA polymerase activity"/>
    <property type="evidence" value="ECO:0007669"/>
    <property type="project" value="UniProtKB-KW"/>
</dbReference>
<proteinExistence type="inferred from homology"/>
<dbReference type="InterPro" id="IPR001584">
    <property type="entry name" value="Integrase_cat-core"/>
</dbReference>
<dbReference type="InterPro" id="IPR043128">
    <property type="entry name" value="Rev_trsase/Diguanyl_cyclase"/>
</dbReference>
<dbReference type="PANTHER" id="PTHR37984:SF15">
    <property type="entry name" value="INTEGRASE CATALYTIC DOMAIN-CONTAINING PROTEIN"/>
    <property type="match status" value="1"/>
</dbReference>
<feature type="region of interest" description="Disordered" evidence="12">
    <location>
        <begin position="629"/>
        <end position="650"/>
    </location>
</feature>
<dbReference type="InterPro" id="IPR036875">
    <property type="entry name" value="Znf_CCHC_sf"/>
</dbReference>
<dbReference type="InterPro" id="IPR012337">
    <property type="entry name" value="RNaseH-like_sf"/>
</dbReference>
<feature type="compositionally biased region" description="Basic and acidic residues" evidence="12">
    <location>
        <begin position="1992"/>
        <end position="2004"/>
    </location>
</feature>
<feature type="compositionally biased region" description="Polar residues" evidence="12">
    <location>
        <begin position="1911"/>
        <end position="1931"/>
    </location>
</feature>
<evidence type="ECO:0000259" key="14">
    <source>
        <dbReference type="PROSITE" id="PS50878"/>
    </source>
</evidence>
<dbReference type="CDD" id="cd09274">
    <property type="entry name" value="RNase_HI_RT_Ty3"/>
    <property type="match status" value="1"/>
</dbReference>
<keyword evidence="11" id="KW-0863">Zinc-finger</keyword>
<feature type="compositionally biased region" description="Polar residues" evidence="12">
    <location>
        <begin position="1975"/>
        <end position="1991"/>
    </location>
</feature>
<keyword evidence="7" id="KW-0255">Endonuclease</keyword>
<feature type="region of interest" description="Disordered" evidence="12">
    <location>
        <begin position="1909"/>
        <end position="2014"/>
    </location>
</feature>
<sequence>MRPFDEVTNMVSRTEGTISDLVPFVFFLERAVRRVTDEAVDQRDQEQEEHDFWAESPERSQAPAATQGELSEVESEEEGGFMEAEDQQEQASRGACGHLLGSPGLVRGWGEETVVDEDVVLDNEEGEMDTSASNLVRMGSFMLSCLLKDPRIKRLKEKDLYWVATLLDPRYKHKVAEMLPTYHKSERMLHFQTSLQNMLYNSFKGDVTPHSRGRAAGNPPTSTPARTMHFGHSVTSDMQSFFSPRQRQDPSGSTLRERLNRQVADYLALTADIDTLRSDEPLDYWVRRLDLWPELSQFAINLKCPLRKDLQCSRRDSQVYEWALKEKMNPDHAFAIDRVPPEVTLEMLESNLSKYRHLEGAHLIADEGSTMGGYAVLLFKVSDPLNSEVGPYAVFPAGDLSVGCPLVYPQAVVAPWKVEAPSPDAGYTSRKRKLLPSLPCNVQHTVKQEPLVTETSEAKDVSISEHPLTDAITQMTEALAQGLQLIHYKKLKTFSGTELVPTGEEGFETWKESALQAIVLHFKASHKDYNAMDIIGILTSAYGKHEDPDQLLADFKQMRQKSSEDSPSVSREVDTLRLKQLLKGMSPFFPMYSMLQILLRDKRDTGFIDLMKVIKQEEATLRFAGTSRVPKQNPALPTSKDIKVTGKGVPSITPIRKRSPSEWHKGVPATTPTSCFGCGKEGHFVKDCPEKDSPNAVQTMSCGKPSSYPNKVTEPSAIKDRNMVGPKSLVDILLDGQPVQALFDTGSQVTIIHYSYYLQHLAHKPLQPARGLELKGLNQQAYPIHGLLQVTITMPRCHGTLPLSQEVDAVVCPDTGNPNAAPIILGTNVREVRTTLNPSVAGTKAPRYSDHGPEVVCNTFTVTYKYGLLRHVAGQTVEIPPRSIRTVRALTDVKPEMMKGYRCVLVESPSEAVAQNGWKVVPEKKEWGKKIPLVAQVTVQNLSPYAVVIRPKQELAYCYPVHEVSDLAEVQSTPVSASVSNLAFDFGDSPVSEEWKQRLSNGLLERKQVFSTDEMDVGCAKSTQHTIRLSDSTPFREQPRRVPPKDREDLQRTLQEMKRRGIIADSRSPCASPIVIMRKKDGSIRLCVDYRTLNRRTVPDQYTLPRIEETLEALNGSKWFTVMDLCSGYYQVPMASEDQEKTAFICPLGFYQFTRMPQGICGAPATFQRLMEKMLGDLSPRECLVFLDDIIVFGTTLEEHEQRLMNVIDRLIAEGLKLSIDKCKFCCSSAYVGHVVSTEGIGTDPAKIEAVVTWPKPQNVTELRSFLGFCGYYRRFVEGYSRVAHPLNELLRLSNVHDAHRPYILHVDASYEGLGGVLHQRYPEGLRPVAYLSRSLAPSENNYPVHKLEFLTLKWAIVDKLHDFLYGVEFEVRTDNNPLTYILTTAKLDATGLRWLAALSNYFFTLKYKPGPRNIGADALSRRPGLPALEDDGEWEEIPSISMKAYCATAAVVDDKVAFSELRVVDSVGGGPESVPPMYCCPIALVGGESKLISHKDMVQSQKTDPVIGHLWRAVNSRNPALLKKSLPGGYEFFQRDWGKFCVEQGLLYRLIPYHNHPGRRQLVLPLKFRNMVLRSLHDHHGHLGMEKTYGLVQDRFFWPKMKDAVASYCRKCLRCLQRKTLPVLAAPMGHLKSSEPMDLVCMDFLCIENDSRGIGNVLVVTDPYTRYAQAFPTKDQKASTVAKVLWGKFFIHYGLPSRLHSDQGRDFESRLIKELLQLFNQTLLDMLGTLPVEDKKSWSKHVEAMVHAYNSIRHDSTGFSPYFLMFGREPRLPLDVQLGVSTDGVSHRDHFQYVSRLREGLTNAYRLAEENVSKLNANNKRRYDHKVKYRELLPGDKVLLRNLGVPGKHKLADRWRNELFDVVSKLPGIPVYKIMGPEGRVKAWHRNQLLPVSQASDVSMGIDIEEGQMEGTSDFPNATETPPTVQQTPMDAQMPEPDDGGNDVAQSDSLPSEDRPIPVRDNLNPASPEFVPKSETNQRLLLSDGNPSNEDSARGLPPREVRRGARVRQPPPVLTYDTLGNPSYVPHAGLYHAW</sequence>
<evidence type="ECO:0000256" key="7">
    <source>
        <dbReference type="ARBA" id="ARBA00022759"/>
    </source>
</evidence>
<feature type="domain" description="CCHC-type" evidence="13">
    <location>
        <begin position="675"/>
        <end position="690"/>
    </location>
</feature>
<dbReference type="SUPFAM" id="SSF53098">
    <property type="entry name" value="Ribonuclease H-like"/>
    <property type="match status" value="1"/>
</dbReference>
<keyword evidence="4" id="KW-0808">Transferase</keyword>
<dbReference type="SMART" id="SM00343">
    <property type="entry name" value="ZnF_C2HC"/>
    <property type="match status" value="1"/>
</dbReference>
<evidence type="ECO:0000256" key="5">
    <source>
        <dbReference type="ARBA" id="ARBA00022695"/>
    </source>
</evidence>
<dbReference type="InterPro" id="IPR036397">
    <property type="entry name" value="RNaseH_sf"/>
</dbReference>
<reference evidence="16" key="2">
    <citation type="journal article" date="2010" name="Science">
        <title>The genome of the Western clawed frog Xenopus tropicalis.</title>
        <authorList>
            <person name="Hellsten U."/>
            <person name="Harland R.M."/>
            <person name="Gilchrist M.J."/>
            <person name="Hendrix D."/>
            <person name="Jurka J."/>
            <person name="Kapitonov V."/>
            <person name="Ovcharenko I."/>
            <person name="Putnam N.H."/>
            <person name="Shu S."/>
            <person name="Taher L."/>
            <person name="Blitz I.L."/>
            <person name="Blumberg B."/>
            <person name="Dichmann D.S."/>
            <person name="Dubchak I."/>
            <person name="Amaya E."/>
            <person name="Detter J.C."/>
            <person name="Fletcher R."/>
            <person name="Gerhard D.S."/>
            <person name="Goodstein D."/>
            <person name="Graves T."/>
            <person name="Grigoriev I.V."/>
            <person name="Grimwood J."/>
            <person name="Kawashima T."/>
            <person name="Lindquist E."/>
            <person name="Lucas S.M."/>
            <person name="Mead P.E."/>
            <person name="Mitros T."/>
            <person name="Ogino H."/>
            <person name="Ohta Y."/>
            <person name="Poliakov A.V."/>
            <person name="Pollet N."/>
            <person name="Robert J."/>
            <person name="Salamov A."/>
            <person name="Sater A.K."/>
            <person name="Schmutz J."/>
            <person name="Terry A."/>
            <person name="Vize P.D."/>
            <person name="Warren W.C."/>
            <person name="Wells D."/>
            <person name="Wills A."/>
            <person name="Wilson R.K."/>
            <person name="Zimmerman L.B."/>
            <person name="Zorn A.M."/>
            <person name="Grainger R."/>
            <person name="Grammer T."/>
            <person name="Khokha M.K."/>
            <person name="Richardson P.M."/>
            <person name="Rokhsar D.S."/>
        </authorList>
    </citation>
    <scope>NUCLEOTIDE SEQUENCE [LARGE SCALE GENOMIC DNA]</scope>
    <source>
        <strain evidence="16">Nigerian</strain>
    </source>
</reference>
<protein>
    <recommendedName>
        <fullName evidence="10">Gypsy retrotransposon integrase-like protein 1</fullName>
        <ecNumber evidence="3">2.7.7.49</ecNumber>
        <ecNumber evidence="2">3.1.26.4</ecNumber>
    </recommendedName>
</protein>
<dbReference type="InterPro" id="IPR021109">
    <property type="entry name" value="Peptidase_aspartic_dom_sf"/>
</dbReference>
<dbReference type="PROSITE" id="PS50994">
    <property type="entry name" value="INTEGRASE"/>
    <property type="match status" value="1"/>
</dbReference>
<evidence type="ECO:0000256" key="8">
    <source>
        <dbReference type="ARBA" id="ARBA00022801"/>
    </source>
</evidence>
<feature type="domain" description="Integrase catalytic" evidence="15">
    <location>
        <begin position="1633"/>
        <end position="1732"/>
    </location>
</feature>
<organism evidence="16">
    <name type="scientific">Xenopus tropicalis</name>
    <name type="common">Western clawed frog</name>
    <name type="synonym">Silurana tropicalis</name>
    <dbReference type="NCBI Taxonomy" id="8364"/>
    <lineage>
        <taxon>Eukaryota</taxon>
        <taxon>Metazoa</taxon>
        <taxon>Chordata</taxon>
        <taxon>Craniata</taxon>
        <taxon>Vertebrata</taxon>
        <taxon>Euteleostomi</taxon>
        <taxon>Amphibia</taxon>
        <taxon>Batrachia</taxon>
        <taxon>Anura</taxon>
        <taxon>Pipoidea</taxon>
        <taxon>Pipidae</taxon>
        <taxon>Xenopodinae</taxon>
        <taxon>Xenopus</taxon>
        <taxon>Silurana</taxon>
    </lineage>
</organism>
<dbReference type="GO" id="GO:0004523">
    <property type="term" value="F:RNA-DNA hybrid ribonuclease activity"/>
    <property type="evidence" value="ECO:0007669"/>
    <property type="project" value="UniProtKB-EC"/>
</dbReference>
<dbReference type="InterPro" id="IPR041588">
    <property type="entry name" value="Integrase_H2C2"/>
</dbReference>
<dbReference type="InterPro" id="IPR000477">
    <property type="entry name" value="RT_dom"/>
</dbReference>
<dbReference type="Gene3D" id="3.30.420.10">
    <property type="entry name" value="Ribonuclease H-like superfamily/Ribonuclease H"/>
    <property type="match status" value="2"/>
</dbReference>
<dbReference type="GO" id="GO:0006508">
    <property type="term" value="P:proteolysis"/>
    <property type="evidence" value="ECO:0007669"/>
    <property type="project" value="InterPro"/>
</dbReference>
<dbReference type="InterPro" id="IPR001969">
    <property type="entry name" value="Aspartic_peptidase_AS"/>
</dbReference>
<feature type="domain" description="Reverse transcriptase" evidence="14">
    <location>
        <begin position="1058"/>
        <end position="1236"/>
    </location>
</feature>
<dbReference type="InterPro" id="IPR043502">
    <property type="entry name" value="DNA/RNA_pol_sf"/>
</dbReference>
<feature type="compositionally biased region" description="Acidic residues" evidence="12">
    <location>
        <begin position="71"/>
        <end position="88"/>
    </location>
</feature>
<evidence type="ECO:0000259" key="13">
    <source>
        <dbReference type="PROSITE" id="PS50158"/>
    </source>
</evidence>
<dbReference type="PROSITE" id="PS50878">
    <property type="entry name" value="RT_POL"/>
    <property type="match status" value="1"/>
</dbReference>
<dbReference type="GO" id="GO:0008270">
    <property type="term" value="F:zinc ion binding"/>
    <property type="evidence" value="ECO:0007669"/>
    <property type="project" value="UniProtKB-KW"/>
</dbReference>
<dbReference type="PANTHER" id="PTHR37984">
    <property type="entry name" value="PROTEIN CBG26694"/>
    <property type="match status" value="1"/>
</dbReference>
<evidence type="ECO:0000256" key="11">
    <source>
        <dbReference type="PROSITE-ProRule" id="PRU00047"/>
    </source>
</evidence>
<evidence type="ECO:0000256" key="10">
    <source>
        <dbReference type="ARBA" id="ARBA00039658"/>
    </source>
</evidence>
<feature type="compositionally biased region" description="Basic and acidic residues" evidence="12">
    <location>
        <begin position="39"/>
        <end position="58"/>
    </location>
</feature>
<evidence type="ECO:0000256" key="3">
    <source>
        <dbReference type="ARBA" id="ARBA00012493"/>
    </source>
</evidence>
<feature type="non-terminal residue" evidence="16">
    <location>
        <position position="2035"/>
    </location>
</feature>
<dbReference type="FunFam" id="3.30.420.10:FF:000032">
    <property type="entry name" value="Retrovirus-related Pol polyprotein from transposon 297-like Protein"/>
    <property type="match status" value="1"/>
</dbReference>
<evidence type="ECO:0000256" key="6">
    <source>
        <dbReference type="ARBA" id="ARBA00022722"/>
    </source>
</evidence>
<dbReference type="Gene3D" id="3.10.10.10">
    <property type="entry name" value="HIV Type 1 Reverse Transcriptase, subunit A, domain 1"/>
    <property type="match status" value="1"/>
</dbReference>
<name>A0A1B8Y693_XENTR</name>
<dbReference type="PROSITE" id="PS50158">
    <property type="entry name" value="ZF_CCHC"/>
    <property type="match status" value="1"/>
</dbReference>
<dbReference type="FunFam" id="3.10.20.370:FF:000001">
    <property type="entry name" value="Retrovirus-related Pol polyprotein from transposon 17.6-like protein"/>
    <property type="match status" value="1"/>
</dbReference>
<feature type="region of interest" description="Disordered" evidence="12">
    <location>
        <begin position="39"/>
        <end position="97"/>
    </location>
</feature>
<dbReference type="FunFam" id="3.10.10.10:FF:000004">
    <property type="entry name" value="Uncharacterized protein"/>
    <property type="match status" value="1"/>
</dbReference>
<dbReference type="Gene3D" id="2.40.70.10">
    <property type="entry name" value="Acid Proteases"/>
    <property type="match status" value="1"/>
</dbReference>
<evidence type="ECO:0000256" key="2">
    <source>
        <dbReference type="ARBA" id="ARBA00012180"/>
    </source>
</evidence>
<keyword evidence="5" id="KW-0548">Nucleotidyltransferase</keyword>
<dbReference type="InterPro" id="IPR041373">
    <property type="entry name" value="RT_RNaseH"/>
</dbReference>
<dbReference type="GO" id="GO:0015074">
    <property type="term" value="P:DNA integration"/>
    <property type="evidence" value="ECO:0007669"/>
    <property type="project" value="InterPro"/>
</dbReference>
<evidence type="ECO:0000256" key="9">
    <source>
        <dbReference type="ARBA" id="ARBA00022918"/>
    </source>
</evidence>
<dbReference type="Pfam" id="PF17921">
    <property type="entry name" value="Integrase_H2C2"/>
    <property type="match status" value="1"/>
</dbReference>
<dbReference type="PROSITE" id="PS00141">
    <property type="entry name" value="ASP_PROTEASE"/>
    <property type="match status" value="1"/>
</dbReference>